<comment type="caution">
    <text evidence="2">The sequence shown here is derived from an EMBL/GenBank/DDBJ whole genome shotgun (WGS) entry which is preliminary data.</text>
</comment>
<sequence>MKRERSRKWRSARASHPNAERGASRGLLAWRDSEPLEYLSKFHEEEKGPERDLVP</sequence>
<proteinExistence type="predicted"/>
<gene>
    <name evidence="2" type="ORF">SCP_0102400</name>
</gene>
<dbReference type="RefSeq" id="XP_027608280.1">
    <property type="nucleotide sequence ID" value="XM_027752479.1"/>
</dbReference>
<evidence type="ECO:0000313" key="2">
    <source>
        <dbReference type="EMBL" id="GBE77367.1"/>
    </source>
</evidence>
<accession>A0A401G5C7</accession>
<dbReference type="EMBL" id="BFAD01000001">
    <property type="protein sequence ID" value="GBE77367.1"/>
    <property type="molecule type" value="Genomic_DNA"/>
</dbReference>
<reference evidence="2 3" key="1">
    <citation type="journal article" date="2018" name="Sci. Rep.">
        <title>Genome sequence of the cauliflower mushroom Sparassis crispa (Hanabiratake) and its association with beneficial usage.</title>
        <authorList>
            <person name="Kiyama R."/>
            <person name="Furutani Y."/>
            <person name="Kawaguchi K."/>
            <person name="Nakanishi T."/>
        </authorList>
    </citation>
    <scope>NUCLEOTIDE SEQUENCE [LARGE SCALE GENOMIC DNA]</scope>
</reference>
<evidence type="ECO:0000256" key="1">
    <source>
        <dbReference type="SAM" id="MobiDB-lite"/>
    </source>
</evidence>
<dbReference type="AlphaFoldDB" id="A0A401G5C7"/>
<evidence type="ECO:0000313" key="3">
    <source>
        <dbReference type="Proteomes" id="UP000287166"/>
    </source>
</evidence>
<feature type="region of interest" description="Disordered" evidence="1">
    <location>
        <begin position="1"/>
        <end position="27"/>
    </location>
</feature>
<dbReference type="InParanoid" id="A0A401G5C7"/>
<feature type="compositionally biased region" description="Basic residues" evidence="1">
    <location>
        <begin position="1"/>
        <end position="13"/>
    </location>
</feature>
<name>A0A401G5C7_9APHY</name>
<keyword evidence="3" id="KW-1185">Reference proteome</keyword>
<dbReference type="Proteomes" id="UP000287166">
    <property type="component" value="Unassembled WGS sequence"/>
</dbReference>
<organism evidence="2 3">
    <name type="scientific">Sparassis crispa</name>
    <dbReference type="NCBI Taxonomy" id="139825"/>
    <lineage>
        <taxon>Eukaryota</taxon>
        <taxon>Fungi</taxon>
        <taxon>Dikarya</taxon>
        <taxon>Basidiomycota</taxon>
        <taxon>Agaricomycotina</taxon>
        <taxon>Agaricomycetes</taxon>
        <taxon>Polyporales</taxon>
        <taxon>Sparassidaceae</taxon>
        <taxon>Sparassis</taxon>
    </lineage>
</organism>
<dbReference type="GeneID" id="38774284"/>
<protein>
    <submittedName>
        <fullName evidence="2">Uncharacterized protein</fullName>
    </submittedName>
</protein>